<comment type="subunit">
    <text evidence="2">Homodimer.</text>
</comment>
<dbReference type="PANTHER" id="PTHR43969">
    <property type="entry name" value="GLUTATHIONE S TRANSFERASE D10, ISOFORM A-RELATED"/>
    <property type="match status" value="1"/>
</dbReference>
<dbReference type="Pfam" id="PF13417">
    <property type="entry name" value="GST_N_3"/>
    <property type="match status" value="1"/>
</dbReference>
<evidence type="ECO:0000256" key="2">
    <source>
        <dbReference type="ARBA" id="ARBA00011738"/>
    </source>
</evidence>
<dbReference type="InterPro" id="IPR010987">
    <property type="entry name" value="Glutathione-S-Trfase_C-like"/>
</dbReference>
<evidence type="ECO:0000256" key="3">
    <source>
        <dbReference type="ARBA" id="ARBA00012452"/>
    </source>
</evidence>
<dbReference type="SUPFAM" id="SSF52833">
    <property type="entry name" value="Thioredoxin-like"/>
    <property type="match status" value="1"/>
</dbReference>
<dbReference type="InterPro" id="IPR004045">
    <property type="entry name" value="Glutathione_S-Trfase_N"/>
</dbReference>
<proteinExistence type="inferred from homology"/>
<evidence type="ECO:0000259" key="8">
    <source>
        <dbReference type="PROSITE" id="PS50405"/>
    </source>
</evidence>
<dbReference type="Gene3D" id="3.40.30.10">
    <property type="entry name" value="Glutaredoxin"/>
    <property type="match status" value="1"/>
</dbReference>
<dbReference type="FunFam" id="3.40.30.10:FF:000034">
    <property type="entry name" value="glutathione S-transferase 1"/>
    <property type="match status" value="1"/>
</dbReference>
<dbReference type="SFLD" id="SFLDG01153">
    <property type="entry name" value="Main.4:_Theta-like"/>
    <property type="match status" value="1"/>
</dbReference>
<name>A0A1Q3FUJ0_CULTA</name>
<dbReference type="Gene3D" id="1.20.1050.10">
    <property type="match status" value="1"/>
</dbReference>
<evidence type="ECO:0000313" key="9">
    <source>
        <dbReference type="EMBL" id="JAV31208.1"/>
    </source>
</evidence>
<evidence type="ECO:0000256" key="4">
    <source>
        <dbReference type="ARBA" id="ARBA00022679"/>
    </source>
</evidence>
<dbReference type="EC" id="2.5.1.18" evidence="3"/>
<evidence type="ECO:0000256" key="1">
    <source>
        <dbReference type="ARBA" id="ARBA00009899"/>
    </source>
</evidence>
<feature type="domain" description="GST N-terminal" evidence="7">
    <location>
        <begin position="2"/>
        <end position="83"/>
    </location>
</feature>
<evidence type="ECO:0000259" key="7">
    <source>
        <dbReference type="PROSITE" id="PS50404"/>
    </source>
</evidence>
<dbReference type="EMBL" id="GFDL01003837">
    <property type="protein sequence ID" value="JAV31208.1"/>
    <property type="molecule type" value="Transcribed_RNA"/>
</dbReference>
<dbReference type="InterPro" id="IPR036249">
    <property type="entry name" value="Thioredoxin-like_sf"/>
</dbReference>
<organism evidence="9">
    <name type="scientific">Culex tarsalis</name>
    <name type="common">Encephalitis mosquito</name>
    <dbReference type="NCBI Taxonomy" id="7177"/>
    <lineage>
        <taxon>Eukaryota</taxon>
        <taxon>Metazoa</taxon>
        <taxon>Ecdysozoa</taxon>
        <taxon>Arthropoda</taxon>
        <taxon>Hexapoda</taxon>
        <taxon>Insecta</taxon>
        <taxon>Pterygota</taxon>
        <taxon>Neoptera</taxon>
        <taxon>Endopterygota</taxon>
        <taxon>Diptera</taxon>
        <taxon>Nematocera</taxon>
        <taxon>Culicoidea</taxon>
        <taxon>Culicidae</taxon>
        <taxon>Culicinae</taxon>
        <taxon>Culicini</taxon>
        <taxon>Culex</taxon>
        <taxon>Culex</taxon>
    </lineage>
</organism>
<dbReference type="SFLD" id="SFLDG00358">
    <property type="entry name" value="Main_(cytGST)"/>
    <property type="match status" value="1"/>
</dbReference>
<dbReference type="Pfam" id="PF00043">
    <property type="entry name" value="GST_C"/>
    <property type="match status" value="1"/>
</dbReference>
<dbReference type="CDD" id="cd03177">
    <property type="entry name" value="GST_C_Delta_Epsilon"/>
    <property type="match status" value="1"/>
</dbReference>
<evidence type="ECO:0000256" key="6">
    <source>
        <dbReference type="ARBA" id="ARBA00047960"/>
    </source>
</evidence>
<dbReference type="GO" id="GO:0004364">
    <property type="term" value="F:glutathione transferase activity"/>
    <property type="evidence" value="ECO:0007669"/>
    <property type="project" value="UniProtKB-EC"/>
</dbReference>
<feature type="domain" description="GST C-terminal" evidence="8">
    <location>
        <begin position="89"/>
        <end position="213"/>
    </location>
</feature>
<dbReference type="PROSITE" id="PS50405">
    <property type="entry name" value="GST_CTER"/>
    <property type="match status" value="1"/>
</dbReference>
<dbReference type="InterPro" id="IPR036282">
    <property type="entry name" value="Glutathione-S-Trfase_C_sf"/>
</dbReference>
<dbReference type="CDD" id="cd03045">
    <property type="entry name" value="GST_N_Delta_Epsilon"/>
    <property type="match status" value="1"/>
</dbReference>
<dbReference type="FunFam" id="1.20.1050.10:FF:000007">
    <property type="entry name" value="Glutathione S-transferase 1-1"/>
    <property type="match status" value="1"/>
</dbReference>
<comment type="catalytic activity">
    <reaction evidence="6">
        <text>RX + glutathione = an S-substituted glutathione + a halide anion + H(+)</text>
        <dbReference type="Rhea" id="RHEA:16437"/>
        <dbReference type="ChEBI" id="CHEBI:15378"/>
        <dbReference type="ChEBI" id="CHEBI:16042"/>
        <dbReference type="ChEBI" id="CHEBI:17792"/>
        <dbReference type="ChEBI" id="CHEBI:57925"/>
        <dbReference type="ChEBI" id="CHEBI:90779"/>
        <dbReference type="EC" id="2.5.1.18"/>
    </reaction>
</comment>
<accession>A0A1Q3FUJ0</accession>
<dbReference type="PANTHER" id="PTHR43969:SF3">
    <property type="entry name" value="GLUTATHIONE S TRANSFERASE E11, ISOFORM A-RELATED"/>
    <property type="match status" value="1"/>
</dbReference>
<comment type="similarity">
    <text evidence="1">Belongs to the GST superfamily. Theta family.</text>
</comment>
<sequence length="226" mass="25278">MVKPVIYTYNLSPPCRAVELCVNALGIDLERKVINLLTGDQLKPDFLKINPQHTIPVLDDNGVIIRDSHAIMIYLVNKYGKNDHLYPRDPIKQAKVNAALHFNSGVLFARLRFVSESIFYRKSPVIPDDKLEAVQTAYRLLEDGLEEDYVAGNSLTIADFACVASLSIMGLIPLDPDQHPKVRRWLSRLQALPYYEKANGSGAIQMSALMADMLVKNAKAVSDQLK</sequence>
<dbReference type="PROSITE" id="PS50404">
    <property type="entry name" value="GST_NTER"/>
    <property type="match status" value="1"/>
</dbReference>
<dbReference type="GO" id="GO:0006749">
    <property type="term" value="P:glutathione metabolic process"/>
    <property type="evidence" value="ECO:0007669"/>
    <property type="project" value="TreeGrafter"/>
</dbReference>
<dbReference type="SUPFAM" id="SSF47616">
    <property type="entry name" value="GST C-terminal domain-like"/>
    <property type="match status" value="1"/>
</dbReference>
<dbReference type="InterPro" id="IPR004046">
    <property type="entry name" value="GST_C"/>
</dbReference>
<protein>
    <recommendedName>
        <fullName evidence="3">glutathione transferase</fullName>
        <ecNumber evidence="3">2.5.1.18</ecNumber>
    </recommendedName>
    <alternativeName>
        <fullName evidence="5">GST class-theta</fullName>
    </alternativeName>
</protein>
<reference evidence="9" key="1">
    <citation type="submission" date="2017-01" db="EMBL/GenBank/DDBJ databases">
        <title>A deep insight into the sialotranscriptome of adult male and female Cluex tarsalis mosquitoes.</title>
        <authorList>
            <person name="Ribeiro J.M."/>
            <person name="Moreira F."/>
            <person name="Bernard K.A."/>
            <person name="Calvo E."/>
        </authorList>
    </citation>
    <scope>NUCLEOTIDE SEQUENCE</scope>
    <source>
        <strain evidence="9">Kern County</strain>
        <tissue evidence="9">Salivary glands</tissue>
    </source>
</reference>
<dbReference type="InterPro" id="IPR040079">
    <property type="entry name" value="Glutathione_S-Trfase"/>
</dbReference>
<evidence type="ECO:0000256" key="5">
    <source>
        <dbReference type="ARBA" id="ARBA00041523"/>
    </source>
</evidence>
<dbReference type="AlphaFoldDB" id="A0A1Q3FUJ0"/>
<dbReference type="SFLD" id="SFLDS00019">
    <property type="entry name" value="Glutathione_Transferase_(cytos"/>
    <property type="match status" value="1"/>
</dbReference>
<keyword evidence="4 9" id="KW-0808">Transferase</keyword>